<evidence type="ECO:0000313" key="2">
    <source>
        <dbReference type="Ensembl" id="ENSGMOP00000021248.2"/>
    </source>
</evidence>
<proteinExistence type="predicted"/>
<accession>A0A8C4ZU97</accession>
<evidence type="ECO:0000256" key="1">
    <source>
        <dbReference type="SAM" id="Phobius"/>
    </source>
</evidence>
<dbReference type="AlphaFoldDB" id="A0A8C4ZU97"/>
<dbReference type="Ensembl" id="ENSGMOT00000021766.2">
    <property type="protein sequence ID" value="ENSGMOP00000021248.2"/>
    <property type="gene ID" value="ENSGMOG00000019761.2"/>
</dbReference>
<feature type="transmembrane region" description="Helical" evidence="1">
    <location>
        <begin position="236"/>
        <end position="260"/>
    </location>
</feature>
<evidence type="ECO:0000313" key="3">
    <source>
        <dbReference type="Proteomes" id="UP000694546"/>
    </source>
</evidence>
<protein>
    <recommendedName>
        <fullName evidence="4">Taste receptor type 2</fullName>
    </recommendedName>
</protein>
<evidence type="ECO:0008006" key="4">
    <source>
        <dbReference type="Google" id="ProtNLM"/>
    </source>
</evidence>
<organism evidence="2 3">
    <name type="scientific">Gadus morhua</name>
    <name type="common">Atlantic cod</name>
    <dbReference type="NCBI Taxonomy" id="8049"/>
    <lineage>
        <taxon>Eukaryota</taxon>
        <taxon>Metazoa</taxon>
        <taxon>Chordata</taxon>
        <taxon>Craniata</taxon>
        <taxon>Vertebrata</taxon>
        <taxon>Euteleostomi</taxon>
        <taxon>Actinopterygii</taxon>
        <taxon>Neopterygii</taxon>
        <taxon>Teleostei</taxon>
        <taxon>Neoteleostei</taxon>
        <taxon>Acanthomorphata</taxon>
        <taxon>Zeiogadaria</taxon>
        <taxon>Gadariae</taxon>
        <taxon>Gadiformes</taxon>
        <taxon>Gadoidei</taxon>
        <taxon>Gadidae</taxon>
        <taxon>Gadus</taxon>
    </lineage>
</organism>
<reference evidence="2" key="1">
    <citation type="submission" date="2025-08" db="UniProtKB">
        <authorList>
            <consortium name="Ensembl"/>
        </authorList>
    </citation>
    <scope>IDENTIFICATION</scope>
</reference>
<feature type="transmembrane region" description="Helical" evidence="1">
    <location>
        <begin position="37"/>
        <end position="61"/>
    </location>
</feature>
<feature type="transmembrane region" description="Helical" evidence="1">
    <location>
        <begin position="266"/>
        <end position="287"/>
    </location>
</feature>
<keyword evidence="3" id="KW-1185">Reference proteome</keyword>
<feature type="transmembrane region" description="Helical" evidence="1">
    <location>
        <begin position="176"/>
        <end position="197"/>
    </location>
</feature>
<feature type="transmembrane region" description="Helical" evidence="1">
    <location>
        <begin position="67"/>
        <end position="92"/>
    </location>
</feature>
<keyword evidence="1" id="KW-0472">Membrane</keyword>
<keyword evidence="1" id="KW-0812">Transmembrane</keyword>
<reference evidence="2" key="2">
    <citation type="submission" date="2025-09" db="UniProtKB">
        <authorList>
            <consortium name="Ensembl"/>
        </authorList>
    </citation>
    <scope>IDENTIFICATION</scope>
</reference>
<dbReference type="Proteomes" id="UP000694546">
    <property type="component" value="Chromosome 20"/>
</dbReference>
<keyword evidence="1" id="KW-1133">Transmembrane helix</keyword>
<sequence length="300" mass="34406">MMISCFATAHYLNKHMKSLSASDGSLSSPRLHSQIRVTVAGILQGVLCFLCGIWNLVYVMIYYLSPYFYFGSNITFTVVNLYISGTTVNLGVGQTLFRERAIHVWKAVNKRLCTGNFHNCDFPDAWEHDHLCLADVLLLYHDRPVPASIKSIIYVVLLFDRFNGTEFFYIEIKIAFISIINIYMFLCLFVMMISCFAKAHYLNKHMKNLSVSDGSLSSPRLHSQIRVTVTGILQELLCFLCAMWIIVDVMSVYLSSYFFFDHYITFTVINLYILGSTVNLGVGQTLFRKRAVHIWKFPIL</sequence>
<dbReference type="GeneTree" id="ENSGT00530000065251"/>
<name>A0A8C4ZU97_GADMO</name>